<feature type="domain" description="Zn(2)-C6 fungal-type" evidence="9">
    <location>
        <begin position="53"/>
        <end position="82"/>
    </location>
</feature>
<dbReference type="GO" id="GO:0003677">
    <property type="term" value="F:DNA binding"/>
    <property type="evidence" value="ECO:0007669"/>
    <property type="project" value="UniProtKB-KW"/>
</dbReference>
<dbReference type="InterPro" id="IPR001138">
    <property type="entry name" value="Zn2Cys6_DnaBD"/>
</dbReference>
<evidence type="ECO:0000259" key="10">
    <source>
        <dbReference type="PROSITE" id="PS50157"/>
    </source>
</evidence>
<keyword evidence="6" id="KW-0539">Nucleus</keyword>
<keyword evidence="3" id="KW-0805">Transcription regulation</keyword>
<proteinExistence type="predicted"/>
<dbReference type="CDD" id="cd00067">
    <property type="entry name" value="GAL4"/>
    <property type="match status" value="1"/>
</dbReference>
<feature type="region of interest" description="Disordered" evidence="8">
    <location>
        <begin position="89"/>
        <end position="120"/>
    </location>
</feature>
<evidence type="ECO:0000256" key="6">
    <source>
        <dbReference type="ARBA" id="ARBA00023242"/>
    </source>
</evidence>
<evidence type="ECO:0000256" key="7">
    <source>
        <dbReference type="PROSITE-ProRule" id="PRU00042"/>
    </source>
</evidence>
<dbReference type="GO" id="GO:0000981">
    <property type="term" value="F:DNA-binding transcription factor activity, RNA polymerase II-specific"/>
    <property type="evidence" value="ECO:0007669"/>
    <property type="project" value="InterPro"/>
</dbReference>
<dbReference type="SUPFAM" id="SSF57701">
    <property type="entry name" value="Zn2/Cys6 DNA-binding domain"/>
    <property type="match status" value="1"/>
</dbReference>
<dbReference type="PROSITE" id="PS50048">
    <property type="entry name" value="ZN2_CY6_FUNGAL_2"/>
    <property type="match status" value="1"/>
</dbReference>
<feature type="domain" description="C2H2-type" evidence="10">
    <location>
        <begin position="21"/>
        <end position="51"/>
    </location>
</feature>
<gene>
    <name evidence="11" type="ORF">EDD36DRAFT_218292</name>
</gene>
<sequence length="507" mass="56552">MDPTNLIQNQLHDSSSASAVYFCSICDKPFTNGQSRNRHLRYCGSRQRKRPRSCRACNAAKTKCTFGLPCSRCTKKGLECTYDGSALMRERSSPKPSIENHGVRTAARRASRSSPAQSSYFDSYTWSTLDFTFTNDATASDSQPGSTGGDDPPSINSITQRPDLDEFLTIDGLLAFDETIPIQQSDVTEVAIAPYETLDIQSQSWCGWMRRGVALLGLTENTLLPSRLNHAAICQPERPFAHHNANLVVQSIRAFPAMMLRRETFPWYIHQQSQMFSLSSPAALPEALSTCMSIAQMFALRTPETKPVLWKTVRAQYRRWANEMYQMSQYELLAAAQACMIYLIMCIIDPSPGSEENSPGLLLTIHDIYLLFKQTSCTTGSEGTLQKTSASWKDWIFAESQLRLAHLWFLIGCVVCIKTGNIYDASQSYRSLRIPSPKSVWEANTETTWALECDAMRTRQMSGLATLGDLIDAQKSTDEMHSAKKLDEWNAGADKLGSLLNLVGGMV</sequence>
<keyword evidence="2" id="KW-0862">Zinc</keyword>
<dbReference type="AlphaFoldDB" id="A0AAN6DZ22"/>
<dbReference type="SMART" id="SM00066">
    <property type="entry name" value="GAL4"/>
    <property type="match status" value="1"/>
</dbReference>
<evidence type="ECO:0008006" key="13">
    <source>
        <dbReference type="Google" id="ProtNLM"/>
    </source>
</evidence>
<dbReference type="PROSITE" id="PS50157">
    <property type="entry name" value="ZINC_FINGER_C2H2_2"/>
    <property type="match status" value="1"/>
</dbReference>
<evidence type="ECO:0000313" key="11">
    <source>
        <dbReference type="EMBL" id="KAI1614149.1"/>
    </source>
</evidence>
<keyword evidence="12" id="KW-1185">Reference proteome</keyword>
<evidence type="ECO:0000259" key="9">
    <source>
        <dbReference type="PROSITE" id="PS50048"/>
    </source>
</evidence>
<organism evidence="11 12">
    <name type="scientific">Exophiala viscosa</name>
    <dbReference type="NCBI Taxonomy" id="2486360"/>
    <lineage>
        <taxon>Eukaryota</taxon>
        <taxon>Fungi</taxon>
        <taxon>Dikarya</taxon>
        <taxon>Ascomycota</taxon>
        <taxon>Pezizomycotina</taxon>
        <taxon>Eurotiomycetes</taxon>
        <taxon>Chaetothyriomycetidae</taxon>
        <taxon>Chaetothyriales</taxon>
        <taxon>Herpotrichiellaceae</taxon>
        <taxon>Exophiala</taxon>
    </lineage>
</organism>
<dbReference type="InterPro" id="IPR036864">
    <property type="entry name" value="Zn2-C6_fun-type_DNA-bd_sf"/>
</dbReference>
<name>A0AAN6DZ22_9EURO</name>
<keyword evidence="7" id="KW-0863">Zinc-finger</keyword>
<dbReference type="Gene3D" id="4.10.240.10">
    <property type="entry name" value="Zn(2)-C6 fungal-type DNA-binding domain"/>
    <property type="match status" value="1"/>
</dbReference>
<reference evidence="11" key="1">
    <citation type="journal article" date="2022" name="bioRxiv">
        <title>Deciphering the potential niche of two novel black yeast fungi from a biological soil crust based on their genomes, phenotypes, and melanin regulation.</title>
        <authorList>
            <consortium name="DOE Joint Genome Institute"/>
            <person name="Carr E.C."/>
            <person name="Barton Q."/>
            <person name="Grambo S."/>
            <person name="Sullivan M."/>
            <person name="Renfro C.M."/>
            <person name="Kuo A."/>
            <person name="Pangilinan J."/>
            <person name="Lipzen A."/>
            <person name="Keymanesh K."/>
            <person name="Savage E."/>
            <person name="Barry K."/>
            <person name="Grigoriev I.V."/>
            <person name="Riekhof W.R."/>
            <person name="Harris S.S."/>
        </authorList>
    </citation>
    <scope>NUCLEOTIDE SEQUENCE</scope>
    <source>
        <strain evidence="11">JF 03-4F</strain>
    </source>
</reference>
<dbReference type="EMBL" id="MU404353">
    <property type="protein sequence ID" value="KAI1614149.1"/>
    <property type="molecule type" value="Genomic_DNA"/>
</dbReference>
<dbReference type="Pfam" id="PF00172">
    <property type="entry name" value="Zn_clus"/>
    <property type="match status" value="1"/>
</dbReference>
<protein>
    <recommendedName>
        <fullName evidence="13">Zn(2)-C6 fungal-type domain-containing protein</fullName>
    </recommendedName>
</protein>
<dbReference type="Proteomes" id="UP001203852">
    <property type="component" value="Unassembled WGS sequence"/>
</dbReference>
<evidence type="ECO:0000256" key="1">
    <source>
        <dbReference type="ARBA" id="ARBA00022723"/>
    </source>
</evidence>
<evidence type="ECO:0000256" key="4">
    <source>
        <dbReference type="ARBA" id="ARBA00023125"/>
    </source>
</evidence>
<evidence type="ECO:0000256" key="2">
    <source>
        <dbReference type="ARBA" id="ARBA00022833"/>
    </source>
</evidence>
<dbReference type="InterPro" id="IPR013087">
    <property type="entry name" value="Znf_C2H2_type"/>
</dbReference>
<accession>A0AAN6DZ22</accession>
<keyword evidence="1" id="KW-0479">Metal-binding</keyword>
<keyword evidence="5" id="KW-0804">Transcription</keyword>
<evidence type="ECO:0000256" key="3">
    <source>
        <dbReference type="ARBA" id="ARBA00023015"/>
    </source>
</evidence>
<evidence type="ECO:0000256" key="8">
    <source>
        <dbReference type="SAM" id="MobiDB-lite"/>
    </source>
</evidence>
<feature type="region of interest" description="Disordered" evidence="8">
    <location>
        <begin position="137"/>
        <end position="161"/>
    </location>
</feature>
<keyword evidence="4" id="KW-0238">DNA-binding</keyword>
<comment type="caution">
    <text evidence="11">The sequence shown here is derived from an EMBL/GenBank/DDBJ whole genome shotgun (WGS) entry which is preliminary data.</text>
</comment>
<evidence type="ECO:0000313" key="12">
    <source>
        <dbReference type="Proteomes" id="UP001203852"/>
    </source>
</evidence>
<dbReference type="PANTHER" id="PTHR47660">
    <property type="entry name" value="TRANSCRIPTION FACTOR WITH C2H2 AND ZN(2)-CYS(6) DNA BINDING DOMAIN (EUROFUNG)-RELATED-RELATED"/>
    <property type="match status" value="1"/>
</dbReference>
<dbReference type="GO" id="GO:0008270">
    <property type="term" value="F:zinc ion binding"/>
    <property type="evidence" value="ECO:0007669"/>
    <property type="project" value="UniProtKB-KW"/>
</dbReference>
<dbReference type="PANTHER" id="PTHR47660:SF3">
    <property type="entry name" value="FINGER DOMAIN PROTEIN, PUTATIVE (AFU_ORTHOLOGUE AFUA_4G03310)-RELATED"/>
    <property type="match status" value="1"/>
</dbReference>
<evidence type="ECO:0000256" key="5">
    <source>
        <dbReference type="ARBA" id="ARBA00023163"/>
    </source>
</evidence>